<dbReference type="EMBL" id="HBUE01324328">
    <property type="protein sequence ID" value="CAG6590004.1"/>
    <property type="molecule type" value="Transcribed_RNA"/>
</dbReference>
<organism evidence="1">
    <name type="scientific">Culex pipiens</name>
    <name type="common">House mosquito</name>
    <dbReference type="NCBI Taxonomy" id="7175"/>
    <lineage>
        <taxon>Eukaryota</taxon>
        <taxon>Metazoa</taxon>
        <taxon>Ecdysozoa</taxon>
        <taxon>Arthropoda</taxon>
        <taxon>Hexapoda</taxon>
        <taxon>Insecta</taxon>
        <taxon>Pterygota</taxon>
        <taxon>Neoptera</taxon>
        <taxon>Endopterygota</taxon>
        <taxon>Diptera</taxon>
        <taxon>Nematocera</taxon>
        <taxon>Culicoidea</taxon>
        <taxon>Culicidae</taxon>
        <taxon>Culicinae</taxon>
        <taxon>Culicini</taxon>
        <taxon>Culex</taxon>
        <taxon>Culex</taxon>
    </lineage>
</organism>
<dbReference type="AlphaFoldDB" id="A0A8D8B9A1"/>
<accession>A0A8D8B9A1</accession>
<dbReference type="EMBL" id="HBUE01324330">
    <property type="protein sequence ID" value="CAG6590005.1"/>
    <property type="molecule type" value="Transcribed_RNA"/>
</dbReference>
<evidence type="ECO:0000313" key="1">
    <source>
        <dbReference type="EMBL" id="CAG6467511.1"/>
    </source>
</evidence>
<name>A0A8D8B9A1_CULPI</name>
<sequence>MGLAYQSVLRVWSAFRITCMSKNGSLLSCSHSRVNCKRASCLLNSSSTTSILSAGTAINRSSTYLRIIGTSNGSASTALPITVSSEMSARMGDRGLPMAVP</sequence>
<dbReference type="EMBL" id="HBUE01058624">
    <property type="protein sequence ID" value="CAG6467515.1"/>
    <property type="molecule type" value="Transcribed_RNA"/>
</dbReference>
<dbReference type="EMBL" id="HBUE01058622">
    <property type="protein sequence ID" value="CAG6467511.1"/>
    <property type="molecule type" value="Transcribed_RNA"/>
</dbReference>
<dbReference type="EMBL" id="HBUE01217776">
    <property type="protein sequence ID" value="CAG6537996.1"/>
    <property type="molecule type" value="Transcribed_RNA"/>
</dbReference>
<dbReference type="EMBL" id="HBUE01217778">
    <property type="protein sequence ID" value="CAG6537998.1"/>
    <property type="molecule type" value="Transcribed_RNA"/>
</dbReference>
<dbReference type="EMBL" id="HBUE01217775">
    <property type="protein sequence ID" value="CAG6537994.1"/>
    <property type="molecule type" value="Transcribed_RNA"/>
</dbReference>
<dbReference type="EMBL" id="HBUE01324333">
    <property type="protein sequence ID" value="CAG6590009.1"/>
    <property type="molecule type" value="Transcribed_RNA"/>
</dbReference>
<protein>
    <submittedName>
        <fullName evidence="1">(northern house mosquito) hypothetical protein</fullName>
    </submittedName>
</protein>
<reference evidence="1" key="1">
    <citation type="submission" date="2021-05" db="EMBL/GenBank/DDBJ databases">
        <authorList>
            <person name="Alioto T."/>
            <person name="Alioto T."/>
            <person name="Gomez Garrido J."/>
        </authorList>
    </citation>
    <scope>NUCLEOTIDE SEQUENCE</scope>
</reference>
<dbReference type="EMBL" id="HBUE01058623">
    <property type="protein sequence ID" value="CAG6467513.1"/>
    <property type="molecule type" value="Transcribed_RNA"/>
</dbReference>
<proteinExistence type="predicted"/>
<dbReference type="EMBL" id="HBUE01324331">
    <property type="protein sequence ID" value="CAG6590007.1"/>
    <property type="molecule type" value="Transcribed_RNA"/>
</dbReference>
<dbReference type="EMBL" id="HBUE01217773">
    <property type="protein sequence ID" value="CAG6537993.1"/>
    <property type="molecule type" value="Transcribed_RNA"/>
</dbReference>